<accession>A0A2U1KZT0</accession>
<dbReference type="Gene3D" id="3.80.10.10">
    <property type="entry name" value="Ribonuclease Inhibitor"/>
    <property type="match status" value="1"/>
</dbReference>
<proteinExistence type="predicted"/>
<evidence type="ECO:0000256" key="3">
    <source>
        <dbReference type="ARBA" id="ARBA00022729"/>
    </source>
</evidence>
<dbReference type="Proteomes" id="UP000245207">
    <property type="component" value="Unassembled WGS sequence"/>
</dbReference>
<dbReference type="PANTHER" id="PTHR48063:SF90">
    <property type="entry name" value="OS11G0565920 PROTEIN"/>
    <property type="match status" value="1"/>
</dbReference>
<keyword evidence="4" id="KW-1133">Transmembrane helix</keyword>
<dbReference type="InterPro" id="IPR046956">
    <property type="entry name" value="RLP23-like"/>
</dbReference>
<dbReference type="InterPro" id="IPR001611">
    <property type="entry name" value="Leu-rich_rpt"/>
</dbReference>
<dbReference type="OrthoDB" id="1000827at2759"/>
<dbReference type="GO" id="GO:0016020">
    <property type="term" value="C:membrane"/>
    <property type="evidence" value="ECO:0007669"/>
    <property type="project" value="UniProtKB-SubCell"/>
</dbReference>
<dbReference type="EMBL" id="PKPP01012530">
    <property type="protein sequence ID" value="PWA42243.1"/>
    <property type="molecule type" value="Genomic_DNA"/>
</dbReference>
<keyword evidence="2" id="KW-0812">Transmembrane</keyword>
<gene>
    <name evidence="7" type="ORF">CTI12_AA543870</name>
</gene>
<sequence length="277" mass="30517">MRWFRELHQGDSGGYWEGHSAAYRLALGGRMCAAFGARRSMPRFASLTDDIARSHVAAHYVFHQLSKLKRISLHENNLVGTMPRSFYNLSSLEEVFLNNNIRLTGRLPINIGLMQPHLYLLSLSDNHFTGSIPPSLLNSLGVLDVARNNFSGKLVITSRKICKLTTVSLSSTNFGSGEDDDELMKFIDGLSICKNLGLLDLSYNRMRGFLPDSLGNLSASLYHLSVSSNLIQGSLPPSICSLINLTHLGMSDNIFSGIIPNCLGNISRLSFLDVNPT</sequence>
<reference evidence="7 8" key="1">
    <citation type="journal article" date="2018" name="Mol. Plant">
        <title>The genome of Artemisia annua provides insight into the evolution of Asteraceae family and artemisinin biosynthesis.</title>
        <authorList>
            <person name="Shen Q."/>
            <person name="Zhang L."/>
            <person name="Liao Z."/>
            <person name="Wang S."/>
            <person name="Yan T."/>
            <person name="Shi P."/>
            <person name="Liu M."/>
            <person name="Fu X."/>
            <person name="Pan Q."/>
            <person name="Wang Y."/>
            <person name="Lv Z."/>
            <person name="Lu X."/>
            <person name="Zhang F."/>
            <person name="Jiang W."/>
            <person name="Ma Y."/>
            <person name="Chen M."/>
            <person name="Hao X."/>
            <person name="Li L."/>
            <person name="Tang Y."/>
            <person name="Lv G."/>
            <person name="Zhou Y."/>
            <person name="Sun X."/>
            <person name="Brodelius P.E."/>
            <person name="Rose J.K.C."/>
            <person name="Tang K."/>
        </authorList>
    </citation>
    <scope>NUCLEOTIDE SEQUENCE [LARGE SCALE GENOMIC DNA]</scope>
    <source>
        <strain evidence="8">cv. Huhao1</strain>
        <tissue evidence="7">Leaf</tissue>
    </source>
</reference>
<dbReference type="Pfam" id="PF00560">
    <property type="entry name" value="LRR_1"/>
    <property type="match status" value="4"/>
</dbReference>
<dbReference type="Pfam" id="PF13855">
    <property type="entry name" value="LRR_8"/>
    <property type="match status" value="1"/>
</dbReference>
<dbReference type="InterPro" id="IPR032675">
    <property type="entry name" value="LRR_dom_sf"/>
</dbReference>
<evidence type="ECO:0000313" key="7">
    <source>
        <dbReference type="EMBL" id="PWA42243.1"/>
    </source>
</evidence>
<evidence type="ECO:0000256" key="5">
    <source>
        <dbReference type="ARBA" id="ARBA00023136"/>
    </source>
</evidence>
<dbReference type="SUPFAM" id="SSF52058">
    <property type="entry name" value="L domain-like"/>
    <property type="match status" value="1"/>
</dbReference>
<name>A0A2U1KZT0_ARTAN</name>
<comment type="caution">
    <text evidence="7">The sequence shown here is derived from an EMBL/GenBank/DDBJ whole genome shotgun (WGS) entry which is preliminary data.</text>
</comment>
<evidence type="ECO:0000256" key="1">
    <source>
        <dbReference type="ARBA" id="ARBA00004479"/>
    </source>
</evidence>
<evidence type="ECO:0000256" key="6">
    <source>
        <dbReference type="ARBA" id="ARBA00023180"/>
    </source>
</evidence>
<comment type="subcellular location">
    <subcellularLocation>
        <location evidence="1">Membrane</location>
        <topology evidence="1">Single-pass type I membrane protein</topology>
    </subcellularLocation>
</comment>
<evidence type="ECO:0000313" key="8">
    <source>
        <dbReference type="Proteomes" id="UP000245207"/>
    </source>
</evidence>
<organism evidence="7 8">
    <name type="scientific">Artemisia annua</name>
    <name type="common">Sweet wormwood</name>
    <dbReference type="NCBI Taxonomy" id="35608"/>
    <lineage>
        <taxon>Eukaryota</taxon>
        <taxon>Viridiplantae</taxon>
        <taxon>Streptophyta</taxon>
        <taxon>Embryophyta</taxon>
        <taxon>Tracheophyta</taxon>
        <taxon>Spermatophyta</taxon>
        <taxon>Magnoliopsida</taxon>
        <taxon>eudicotyledons</taxon>
        <taxon>Gunneridae</taxon>
        <taxon>Pentapetalae</taxon>
        <taxon>asterids</taxon>
        <taxon>campanulids</taxon>
        <taxon>Asterales</taxon>
        <taxon>Asteraceae</taxon>
        <taxon>Asteroideae</taxon>
        <taxon>Anthemideae</taxon>
        <taxon>Artemisiinae</taxon>
        <taxon>Artemisia</taxon>
    </lineage>
</organism>
<dbReference type="STRING" id="35608.A0A2U1KZT0"/>
<keyword evidence="3" id="KW-0732">Signal</keyword>
<dbReference type="PANTHER" id="PTHR48063">
    <property type="entry name" value="LRR RECEPTOR-LIKE KINASE"/>
    <property type="match status" value="1"/>
</dbReference>
<protein>
    <submittedName>
        <fullName evidence="7">Leucine-rich repeat protein</fullName>
    </submittedName>
</protein>
<keyword evidence="6" id="KW-0325">Glycoprotein</keyword>
<evidence type="ECO:0000256" key="4">
    <source>
        <dbReference type="ARBA" id="ARBA00022989"/>
    </source>
</evidence>
<evidence type="ECO:0000256" key="2">
    <source>
        <dbReference type="ARBA" id="ARBA00022692"/>
    </source>
</evidence>
<keyword evidence="5" id="KW-0472">Membrane</keyword>
<keyword evidence="8" id="KW-1185">Reference proteome</keyword>
<dbReference type="AlphaFoldDB" id="A0A2U1KZT0"/>